<protein>
    <submittedName>
        <fullName evidence="2">DNA replication and repair protein RecF</fullName>
    </submittedName>
</protein>
<dbReference type="Pfam" id="PF13304">
    <property type="entry name" value="AAA_21"/>
    <property type="match status" value="1"/>
</dbReference>
<dbReference type="EMBL" id="SNRY01000066">
    <property type="protein sequence ID" value="KAA6348550.1"/>
    <property type="molecule type" value="Genomic_DNA"/>
</dbReference>
<comment type="caution">
    <text evidence="2">The sequence shown here is derived from an EMBL/GenBank/DDBJ whole genome shotgun (WGS) entry which is preliminary data.</text>
</comment>
<reference evidence="2" key="1">
    <citation type="submission" date="2019-03" db="EMBL/GenBank/DDBJ databases">
        <title>Single cell metagenomics reveals metabolic interactions within the superorganism composed of flagellate Streblomastix strix and complex community of Bacteroidetes bacteria on its surface.</title>
        <authorList>
            <person name="Treitli S.C."/>
            <person name="Kolisko M."/>
            <person name="Husnik F."/>
            <person name="Keeling P."/>
            <person name="Hampl V."/>
        </authorList>
    </citation>
    <scope>NUCLEOTIDE SEQUENCE</scope>
    <source>
        <strain evidence="2">STM</strain>
    </source>
</reference>
<name>A0A5J4SRQ9_9ZZZZ</name>
<proteinExistence type="predicted"/>
<evidence type="ECO:0000313" key="2">
    <source>
        <dbReference type="EMBL" id="KAA6348512.1"/>
    </source>
</evidence>
<dbReference type="GO" id="GO:0016887">
    <property type="term" value="F:ATP hydrolysis activity"/>
    <property type="evidence" value="ECO:0007669"/>
    <property type="project" value="InterPro"/>
</dbReference>
<dbReference type="AlphaFoldDB" id="A0A5J4SRQ9"/>
<dbReference type="Gene3D" id="3.40.50.300">
    <property type="entry name" value="P-loop containing nucleotide triphosphate hydrolases"/>
    <property type="match status" value="1"/>
</dbReference>
<dbReference type="InterPro" id="IPR003959">
    <property type="entry name" value="ATPase_AAA_core"/>
</dbReference>
<dbReference type="InterPro" id="IPR051396">
    <property type="entry name" value="Bact_Antivir_Def_Nuclease"/>
</dbReference>
<dbReference type="EMBL" id="SNRY01000066">
    <property type="protein sequence ID" value="KAA6348512.1"/>
    <property type="molecule type" value="Genomic_DNA"/>
</dbReference>
<dbReference type="GO" id="GO:0005524">
    <property type="term" value="F:ATP binding"/>
    <property type="evidence" value="ECO:0007669"/>
    <property type="project" value="InterPro"/>
</dbReference>
<dbReference type="PANTHER" id="PTHR43581">
    <property type="entry name" value="ATP/GTP PHOSPHATASE"/>
    <property type="match status" value="1"/>
</dbReference>
<dbReference type="InterPro" id="IPR027417">
    <property type="entry name" value="P-loop_NTPase"/>
</dbReference>
<organism evidence="2">
    <name type="scientific">termite gut metagenome</name>
    <dbReference type="NCBI Taxonomy" id="433724"/>
    <lineage>
        <taxon>unclassified sequences</taxon>
        <taxon>metagenomes</taxon>
        <taxon>organismal metagenomes</taxon>
    </lineage>
</organism>
<dbReference type="PANTHER" id="PTHR43581:SF2">
    <property type="entry name" value="EXCINUCLEASE ATPASE SUBUNIT"/>
    <property type="match status" value="1"/>
</dbReference>
<feature type="domain" description="ATPase AAA-type core" evidence="1">
    <location>
        <begin position="336"/>
        <end position="406"/>
    </location>
</feature>
<gene>
    <name evidence="2" type="ORF">EZS27_004006</name>
    <name evidence="3" type="ORF">EZS27_004044</name>
</gene>
<evidence type="ECO:0000313" key="3">
    <source>
        <dbReference type="EMBL" id="KAA6348550.1"/>
    </source>
</evidence>
<accession>A0A5J4SRQ9</accession>
<evidence type="ECO:0000259" key="1">
    <source>
        <dbReference type="Pfam" id="PF13304"/>
    </source>
</evidence>
<dbReference type="SUPFAM" id="SSF52540">
    <property type="entry name" value="P-loop containing nucleoside triphosphate hydrolases"/>
    <property type="match status" value="1"/>
</dbReference>
<sequence length="635" mass="73847">MTEQELKQIKVNKQNVSITTTKRKLINALRCERRTCGNVGFINKFLKDYEIETYPSYIYGNIDDTINVIYKPNNIPLSKFKLYFLSINGYKNLNNISIDFENTENYCAFIGLNGSGKSNVLESVSAIFKSLYYIATLDYSNSKKHGCSFSYTICYALDGIYYHIKDDKLLNGGKLNLTMLPKNIIASYSGEDIRLWENYYKPVYENYCNELIVEKQGFSPPFLFYVNRDQWEIAMLVLLYSEDFDVKSFIDELIGEKQCVISFEFVNENFPIWEETATAVFVEKLKEKGKYTINEFRDCINTISFIDQSSSLFYYLYRSSTDKGNRLIAKINISFGDGSSLEGLSEGEKRMILINTIIHILATQNSLCLFDEPDSHIHISRKTDLIKLINNAQKYSILTTHSPVFLGKMDPKNIRFLDRGKIKSMDILEQISNISNGEFNYIEGAFVLTSKYTIVVEGTYDIKYIKKAIEIFSNKDNKYKKLRKVAFVPMGSADNAQSFFNDVIINLLRVADKILYVFDYDQNGVRGWKKINELKNTHSKLEQIYYQDNYTSIYDSNSTNITQPFYVEDLFDENCYSCIMNCLHSKKKYKEFKVINQKVHDMIKNEIQRKYELFAPNYYNGFQSLLDKILNVFSL</sequence>